<dbReference type="Gene3D" id="1.20.1250.20">
    <property type="entry name" value="MFS general substrate transporter like domains"/>
    <property type="match status" value="2"/>
</dbReference>
<evidence type="ECO:0000256" key="5">
    <source>
        <dbReference type="SAM" id="Phobius"/>
    </source>
</evidence>
<dbReference type="PROSITE" id="PS50850">
    <property type="entry name" value="MFS"/>
    <property type="match status" value="1"/>
</dbReference>
<dbReference type="STRING" id="5364.A0A5C3N8F1"/>
<evidence type="ECO:0000256" key="2">
    <source>
        <dbReference type="ARBA" id="ARBA00022692"/>
    </source>
</evidence>
<dbReference type="PANTHER" id="PTHR42718">
    <property type="entry name" value="MAJOR FACILITATOR SUPERFAMILY MULTIDRUG TRANSPORTER MFSC"/>
    <property type="match status" value="1"/>
</dbReference>
<dbReference type="Proteomes" id="UP000305948">
    <property type="component" value="Unassembled WGS sequence"/>
</dbReference>
<accession>A0A5C3N8F1</accession>
<feature type="domain" description="Major facilitator superfamily (MFS) profile" evidence="6">
    <location>
        <begin position="1"/>
        <end position="365"/>
    </location>
</feature>
<evidence type="ECO:0000256" key="3">
    <source>
        <dbReference type="ARBA" id="ARBA00022989"/>
    </source>
</evidence>
<evidence type="ECO:0000256" key="1">
    <source>
        <dbReference type="ARBA" id="ARBA00004141"/>
    </source>
</evidence>
<dbReference type="AlphaFoldDB" id="A0A5C3N8F1"/>
<evidence type="ECO:0000256" key="4">
    <source>
        <dbReference type="ARBA" id="ARBA00023136"/>
    </source>
</evidence>
<dbReference type="InterPro" id="IPR011701">
    <property type="entry name" value="MFS"/>
</dbReference>
<dbReference type="GO" id="GO:0016020">
    <property type="term" value="C:membrane"/>
    <property type="evidence" value="ECO:0007669"/>
    <property type="project" value="UniProtKB-SubCell"/>
</dbReference>
<feature type="transmembrane region" description="Helical" evidence="5">
    <location>
        <begin position="6"/>
        <end position="24"/>
    </location>
</feature>
<evidence type="ECO:0000313" key="7">
    <source>
        <dbReference type="EMBL" id="TFK52208.1"/>
    </source>
</evidence>
<dbReference type="SUPFAM" id="SSF103473">
    <property type="entry name" value="MFS general substrate transporter"/>
    <property type="match status" value="1"/>
</dbReference>
<reference evidence="7 8" key="1">
    <citation type="journal article" date="2019" name="Nat. Ecol. Evol.">
        <title>Megaphylogeny resolves global patterns of mushroom evolution.</title>
        <authorList>
            <person name="Varga T."/>
            <person name="Krizsan K."/>
            <person name="Foldi C."/>
            <person name="Dima B."/>
            <person name="Sanchez-Garcia M."/>
            <person name="Sanchez-Ramirez S."/>
            <person name="Szollosi G.J."/>
            <person name="Szarkandi J.G."/>
            <person name="Papp V."/>
            <person name="Albert L."/>
            <person name="Andreopoulos W."/>
            <person name="Angelini C."/>
            <person name="Antonin V."/>
            <person name="Barry K.W."/>
            <person name="Bougher N.L."/>
            <person name="Buchanan P."/>
            <person name="Buyck B."/>
            <person name="Bense V."/>
            <person name="Catcheside P."/>
            <person name="Chovatia M."/>
            <person name="Cooper J."/>
            <person name="Damon W."/>
            <person name="Desjardin D."/>
            <person name="Finy P."/>
            <person name="Geml J."/>
            <person name="Haridas S."/>
            <person name="Hughes K."/>
            <person name="Justo A."/>
            <person name="Karasinski D."/>
            <person name="Kautmanova I."/>
            <person name="Kiss B."/>
            <person name="Kocsube S."/>
            <person name="Kotiranta H."/>
            <person name="LaButti K.M."/>
            <person name="Lechner B.E."/>
            <person name="Liimatainen K."/>
            <person name="Lipzen A."/>
            <person name="Lukacs Z."/>
            <person name="Mihaltcheva S."/>
            <person name="Morgado L.N."/>
            <person name="Niskanen T."/>
            <person name="Noordeloos M.E."/>
            <person name="Ohm R.A."/>
            <person name="Ortiz-Santana B."/>
            <person name="Ovrebo C."/>
            <person name="Racz N."/>
            <person name="Riley R."/>
            <person name="Savchenko A."/>
            <person name="Shiryaev A."/>
            <person name="Soop K."/>
            <person name="Spirin V."/>
            <person name="Szebenyi C."/>
            <person name="Tomsovsky M."/>
            <person name="Tulloss R.E."/>
            <person name="Uehling J."/>
            <person name="Grigoriev I.V."/>
            <person name="Vagvolgyi C."/>
            <person name="Papp T."/>
            <person name="Martin F.M."/>
            <person name="Miettinen O."/>
            <person name="Hibbett D.S."/>
            <person name="Nagy L.G."/>
        </authorList>
    </citation>
    <scope>NUCLEOTIDE SEQUENCE [LARGE SCALE GENOMIC DNA]</scope>
    <source>
        <strain evidence="7 8">OMC1185</strain>
    </source>
</reference>
<keyword evidence="3 5" id="KW-1133">Transmembrane helix</keyword>
<dbReference type="OrthoDB" id="440755at2759"/>
<proteinExistence type="predicted"/>
<feature type="transmembrane region" description="Helical" evidence="5">
    <location>
        <begin position="334"/>
        <end position="362"/>
    </location>
</feature>
<feature type="transmembrane region" description="Helical" evidence="5">
    <location>
        <begin position="165"/>
        <end position="185"/>
    </location>
</feature>
<evidence type="ECO:0000259" key="6">
    <source>
        <dbReference type="PROSITE" id="PS50850"/>
    </source>
</evidence>
<sequence length="372" mass="40028">MALLGIGAAMMTSSGMGIIGGTLEGKLKNRAIAIVGGGQGIGFGLGLVCAGFLCDLHRGWRWIFVVQACLGAIFVLLGWASVPAEGERYNRALDLPGASLCVVSLLLLTFSLSHSQNVGWKVPYIPALFALSLVLLAAFIYWEHIAEKRGDSVLLKIGMFKNKQLCAFFVLMFAMWWNFNVLQYLSTVYFQNVQGLSPVKTAIRFIPEAIADFVVNVSTGWIIEHIPGQWLNMFGILTSMTASVLFAIINPAVSFWRNAFWVTVLMTGADTIYTVGSLYVLTSMDAQSQALAGGLFLTFTRLATSIGLAVSSAVATAVSRHQVLPSSLLRGYHAAGWVCFAASCVGLAVNVGALWGIGLLVAEEREELSEKA</sequence>
<dbReference type="InterPro" id="IPR036259">
    <property type="entry name" value="MFS_trans_sf"/>
</dbReference>
<feature type="transmembrane region" description="Helical" evidence="5">
    <location>
        <begin position="293"/>
        <end position="314"/>
    </location>
</feature>
<evidence type="ECO:0000313" key="8">
    <source>
        <dbReference type="Proteomes" id="UP000305948"/>
    </source>
</evidence>
<feature type="transmembrane region" description="Helical" evidence="5">
    <location>
        <begin position="31"/>
        <end position="53"/>
    </location>
</feature>
<name>A0A5C3N8F1_9AGAM</name>
<dbReference type="InterPro" id="IPR020846">
    <property type="entry name" value="MFS_dom"/>
</dbReference>
<dbReference type="PANTHER" id="PTHR42718:SF10">
    <property type="entry name" value="TRANSPORTER, PUTATIVE (AFU_ORTHOLOGUE AFUA_8G06760)-RELATED"/>
    <property type="match status" value="1"/>
</dbReference>
<dbReference type="Pfam" id="PF07690">
    <property type="entry name" value="MFS_1"/>
    <property type="match status" value="1"/>
</dbReference>
<feature type="transmembrane region" description="Helical" evidence="5">
    <location>
        <begin position="124"/>
        <end position="144"/>
    </location>
</feature>
<gene>
    <name evidence="7" type="ORF">OE88DRAFT_1657324</name>
</gene>
<feature type="transmembrane region" description="Helical" evidence="5">
    <location>
        <begin position="230"/>
        <end position="253"/>
    </location>
</feature>
<feature type="transmembrane region" description="Helical" evidence="5">
    <location>
        <begin position="259"/>
        <end position="281"/>
    </location>
</feature>
<dbReference type="EMBL" id="ML213509">
    <property type="protein sequence ID" value="TFK52208.1"/>
    <property type="molecule type" value="Genomic_DNA"/>
</dbReference>
<comment type="subcellular location">
    <subcellularLocation>
        <location evidence="1">Membrane</location>
        <topology evidence="1">Multi-pass membrane protein</topology>
    </subcellularLocation>
</comment>
<feature type="transmembrane region" description="Helical" evidence="5">
    <location>
        <begin position="59"/>
        <end position="80"/>
    </location>
</feature>
<keyword evidence="8" id="KW-1185">Reference proteome</keyword>
<dbReference type="GO" id="GO:0022857">
    <property type="term" value="F:transmembrane transporter activity"/>
    <property type="evidence" value="ECO:0007669"/>
    <property type="project" value="InterPro"/>
</dbReference>
<protein>
    <submittedName>
        <fullName evidence="7">MFS general substrate transporter</fullName>
    </submittedName>
</protein>
<organism evidence="7 8">
    <name type="scientific">Heliocybe sulcata</name>
    <dbReference type="NCBI Taxonomy" id="5364"/>
    <lineage>
        <taxon>Eukaryota</taxon>
        <taxon>Fungi</taxon>
        <taxon>Dikarya</taxon>
        <taxon>Basidiomycota</taxon>
        <taxon>Agaricomycotina</taxon>
        <taxon>Agaricomycetes</taxon>
        <taxon>Gloeophyllales</taxon>
        <taxon>Gloeophyllaceae</taxon>
        <taxon>Heliocybe</taxon>
    </lineage>
</organism>
<keyword evidence="2 5" id="KW-0812">Transmembrane</keyword>
<keyword evidence="4 5" id="KW-0472">Membrane</keyword>